<dbReference type="Pfam" id="PF08238">
    <property type="entry name" value="Sel1"/>
    <property type="match status" value="5"/>
</dbReference>
<dbReference type="Gene3D" id="1.25.40.10">
    <property type="entry name" value="Tetratricopeptide repeat domain"/>
    <property type="match status" value="1"/>
</dbReference>
<evidence type="ECO:0000313" key="2">
    <source>
        <dbReference type="Proteomes" id="UP000631653"/>
    </source>
</evidence>
<gene>
    <name evidence="1" type="ORF">GOB81_06865</name>
</gene>
<dbReference type="EMBL" id="WOSY01000005">
    <property type="protein sequence ID" value="NHN88349.1"/>
    <property type="molecule type" value="Genomic_DNA"/>
</dbReference>
<dbReference type="InterPro" id="IPR052945">
    <property type="entry name" value="Mitotic_Regulator"/>
</dbReference>
<organism evidence="1 2">
    <name type="scientific">Acetobacter conturbans</name>
    <dbReference type="NCBI Taxonomy" id="1737472"/>
    <lineage>
        <taxon>Bacteria</taxon>
        <taxon>Pseudomonadati</taxon>
        <taxon>Pseudomonadota</taxon>
        <taxon>Alphaproteobacteria</taxon>
        <taxon>Acetobacterales</taxon>
        <taxon>Acetobacteraceae</taxon>
        <taxon>Acetobacter</taxon>
    </lineage>
</organism>
<evidence type="ECO:0000313" key="1">
    <source>
        <dbReference type="EMBL" id="NHN88349.1"/>
    </source>
</evidence>
<accession>A0ABX0JYA2</accession>
<dbReference type="Proteomes" id="UP000631653">
    <property type="component" value="Unassembled WGS sequence"/>
</dbReference>
<comment type="caution">
    <text evidence="1">The sequence shown here is derived from an EMBL/GenBank/DDBJ whole genome shotgun (WGS) entry which is preliminary data.</text>
</comment>
<reference evidence="1 2" key="1">
    <citation type="journal article" date="2020" name="Int. J. Syst. Evol. Microbiol.">
        <title>Novel acetic acid bacteria from cider fermentations: Acetobacter conturbans sp. nov. and Acetobacter fallax sp. nov.</title>
        <authorList>
            <person name="Sombolestani A.S."/>
            <person name="Cleenwerck I."/>
            <person name="Cnockaert M."/>
            <person name="Borremans W."/>
            <person name="Wieme A.D."/>
            <person name="De Vuyst L."/>
            <person name="Vandamme P."/>
        </authorList>
    </citation>
    <scope>NUCLEOTIDE SEQUENCE [LARGE SCALE GENOMIC DNA]</scope>
    <source>
        <strain evidence="1 2">LMG 1627</strain>
    </source>
</reference>
<dbReference type="InterPro" id="IPR011990">
    <property type="entry name" value="TPR-like_helical_dom_sf"/>
</dbReference>
<keyword evidence="2" id="KW-1185">Reference proteome</keyword>
<dbReference type="PANTHER" id="PTHR43628">
    <property type="entry name" value="ACTIVATOR OF C KINASE PROTEIN 1-RELATED"/>
    <property type="match status" value="1"/>
</dbReference>
<dbReference type="PANTHER" id="PTHR43628:SF1">
    <property type="entry name" value="CHITIN SYNTHASE REGULATORY FACTOR 2-RELATED"/>
    <property type="match status" value="1"/>
</dbReference>
<dbReference type="InterPro" id="IPR006597">
    <property type="entry name" value="Sel1-like"/>
</dbReference>
<dbReference type="SMART" id="SM00671">
    <property type="entry name" value="SEL1"/>
    <property type="match status" value="4"/>
</dbReference>
<proteinExistence type="predicted"/>
<name>A0ABX0JYA2_9PROT</name>
<protein>
    <submittedName>
        <fullName evidence="1">Sel1 repeat family protein</fullName>
    </submittedName>
</protein>
<dbReference type="SUPFAM" id="SSF81901">
    <property type="entry name" value="HCP-like"/>
    <property type="match status" value="1"/>
</dbReference>
<dbReference type="RefSeq" id="WP_173569641.1">
    <property type="nucleotide sequence ID" value="NZ_WOSY01000005.1"/>
</dbReference>
<sequence length="219" mass="23090">MSDAVRSTSALLALGQICLNHGDGERAFSLFEAAARSGSPQALNMVGRSFEQGWGVKRDPVSAASCFRQAAEDGDGWAVFNLADLYIRGEGVVKDPVLAYGLYVEAARRGVGKALNMLGVLHEDGCVGEPDIPGARLFFLAASDAGDCWGALNVGRLWLAEGEAGQAASWFERALSLGFSDVFQAVITLLEKLPADPKLLSVLARARTLLRPPPGNGAS</sequence>